<evidence type="ECO:0000256" key="1">
    <source>
        <dbReference type="SAM" id="MobiDB-lite"/>
    </source>
</evidence>
<protein>
    <submittedName>
        <fullName evidence="3">Uncharacterized protein</fullName>
    </submittedName>
</protein>
<dbReference type="PROSITE" id="PS51257">
    <property type="entry name" value="PROKAR_LIPOPROTEIN"/>
    <property type="match status" value="1"/>
</dbReference>
<evidence type="ECO:0000256" key="2">
    <source>
        <dbReference type="SAM" id="SignalP"/>
    </source>
</evidence>
<dbReference type="EMBL" id="VSRR010001673">
    <property type="protein sequence ID" value="MPC26946.1"/>
    <property type="molecule type" value="Genomic_DNA"/>
</dbReference>
<feature type="region of interest" description="Disordered" evidence="1">
    <location>
        <begin position="38"/>
        <end position="62"/>
    </location>
</feature>
<feature type="chain" id="PRO_5022906970" evidence="2">
    <location>
        <begin position="28"/>
        <end position="62"/>
    </location>
</feature>
<feature type="signal peptide" evidence="2">
    <location>
        <begin position="1"/>
        <end position="27"/>
    </location>
</feature>
<keyword evidence="2" id="KW-0732">Signal</keyword>
<accession>A0A5B7E173</accession>
<dbReference type="AlphaFoldDB" id="A0A5B7E173"/>
<proteinExistence type="predicted"/>
<evidence type="ECO:0000313" key="4">
    <source>
        <dbReference type="Proteomes" id="UP000324222"/>
    </source>
</evidence>
<sequence>MCYGLKVGKRFYPFLLAHNALLAAGVACEALLSNPYPSHAGRESGPPGKPERASGISPHVAA</sequence>
<comment type="caution">
    <text evidence="3">The sequence shown here is derived from an EMBL/GenBank/DDBJ whole genome shotgun (WGS) entry which is preliminary data.</text>
</comment>
<dbReference type="Proteomes" id="UP000324222">
    <property type="component" value="Unassembled WGS sequence"/>
</dbReference>
<gene>
    <name evidence="3" type="ORF">E2C01_020098</name>
</gene>
<keyword evidence="4" id="KW-1185">Reference proteome</keyword>
<evidence type="ECO:0000313" key="3">
    <source>
        <dbReference type="EMBL" id="MPC26946.1"/>
    </source>
</evidence>
<name>A0A5B7E173_PORTR</name>
<reference evidence="3 4" key="1">
    <citation type="submission" date="2019-05" db="EMBL/GenBank/DDBJ databases">
        <title>Another draft genome of Portunus trituberculatus and its Hox gene families provides insights of decapod evolution.</title>
        <authorList>
            <person name="Jeong J.-H."/>
            <person name="Song I."/>
            <person name="Kim S."/>
            <person name="Choi T."/>
            <person name="Kim D."/>
            <person name="Ryu S."/>
            <person name="Kim W."/>
        </authorList>
    </citation>
    <scope>NUCLEOTIDE SEQUENCE [LARGE SCALE GENOMIC DNA]</scope>
    <source>
        <tissue evidence="3">Muscle</tissue>
    </source>
</reference>
<organism evidence="3 4">
    <name type="scientific">Portunus trituberculatus</name>
    <name type="common">Swimming crab</name>
    <name type="synonym">Neptunus trituberculatus</name>
    <dbReference type="NCBI Taxonomy" id="210409"/>
    <lineage>
        <taxon>Eukaryota</taxon>
        <taxon>Metazoa</taxon>
        <taxon>Ecdysozoa</taxon>
        <taxon>Arthropoda</taxon>
        <taxon>Crustacea</taxon>
        <taxon>Multicrustacea</taxon>
        <taxon>Malacostraca</taxon>
        <taxon>Eumalacostraca</taxon>
        <taxon>Eucarida</taxon>
        <taxon>Decapoda</taxon>
        <taxon>Pleocyemata</taxon>
        <taxon>Brachyura</taxon>
        <taxon>Eubrachyura</taxon>
        <taxon>Portunoidea</taxon>
        <taxon>Portunidae</taxon>
        <taxon>Portuninae</taxon>
        <taxon>Portunus</taxon>
    </lineage>
</organism>